<proteinExistence type="inferred from homology"/>
<protein>
    <submittedName>
        <fullName evidence="7">Uncharacterized protein</fullName>
    </submittedName>
</protein>
<keyword evidence="3 6" id="KW-0812">Transmembrane</keyword>
<dbReference type="PANTHER" id="PTHR31216:SF11">
    <property type="entry name" value="SERPENTINE RECEPTOR CLASS BETA-16-RELATED"/>
    <property type="match status" value="1"/>
</dbReference>
<dbReference type="EMBL" id="KZ357631">
    <property type="protein sequence ID" value="PIO59522.1"/>
    <property type="molecule type" value="Genomic_DNA"/>
</dbReference>
<dbReference type="InterPro" id="IPR002184">
    <property type="entry name" value="7TM_GPCR_serpentine_rcpt_Srb"/>
</dbReference>
<comment type="similarity">
    <text evidence="2">Belongs to the nematode receptor-like protein srb family.</text>
</comment>
<evidence type="ECO:0000256" key="5">
    <source>
        <dbReference type="ARBA" id="ARBA00023136"/>
    </source>
</evidence>
<gene>
    <name evidence="7" type="ORF">TELCIR_19013</name>
</gene>
<evidence type="ECO:0000313" key="8">
    <source>
        <dbReference type="Proteomes" id="UP000230423"/>
    </source>
</evidence>
<evidence type="ECO:0000256" key="6">
    <source>
        <dbReference type="SAM" id="Phobius"/>
    </source>
</evidence>
<dbReference type="PANTHER" id="PTHR31216">
    <property type="entry name" value="SERPENTINE RECEPTOR CLASS BETA-1-RELATED-RELATED"/>
    <property type="match status" value="1"/>
</dbReference>
<dbReference type="GO" id="GO:0004930">
    <property type="term" value="F:G protein-coupled receptor activity"/>
    <property type="evidence" value="ECO:0007669"/>
    <property type="project" value="InterPro"/>
</dbReference>
<keyword evidence="4 6" id="KW-1133">Transmembrane helix</keyword>
<dbReference type="GO" id="GO:0007606">
    <property type="term" value="P:sensory perception of chemical stimulus"/>
    <property type="evidence" value="ECO:0007669"/>
    <property type="project" value="InterPro"/>
</dbReference>
<evidence type="ECO:0000256" key="1">
    <source>
        <dbReference type="ARBA" id="ARBA00004141"/>
    </source>
</evidence>
<comment type="subcellular location">
    <subcellularLocation>
        <location evidence="1">Membrane</location>
        <topology evidence="1">Multi-pass membrane protein</topology>
    </subcellularLocation>
</comment>
<dbReference type="Pfam" id="PF02117">
    <property type="entry name" value="7TM_GPCR_Sra"/>
    <property type="match status" value="1"/>
</dbReference>
<organism evidence="7 8">
    <name type="scientific">Teladorsagia circumcincta</name>
    <name type="common">Brown stomach worm</name>
    <name type="synonym">Ostertagia circumcincta</name>
    <dbReference type="NCBI Taxonomy" id="45464"/>
    <lineage>
        <taxon>Eukaryota</taxon>
        <taxon>Metazoa</taxon>
        <taxon>Ecdysozoa</taxon>
        <taxon>Nematoda</taxon>
        <taxon>Chromadorea</taxon>
        <taxon>Rhabditida</taxon>
        <taxon>Rhabditina</taxon>
        <taxon>Rhabditomorpha</taxon>
        <taxon>Strongyloidea</taxon>
        <taxon>Trichostrongylidae</taxon>
        <taxon>Teladorsagia</taxon>
    </lineage>
</organism>
<evidence type="ECO:0000256" key="3">
    <source>
        <dbReference type="ARBA" id="ARBA00022692"/>
    </source>
</evidence>
<dbReference type="Proteomes" id="UP000230423">
    <property type="component" value="Unassembled WGS sequence"/>
</dbReference>
<sequence length="118" mass="13629">MSHTLTSRFQFSENMTSSRLLIALSTIQLTIFLTYAIAMMYLRMSFDPIKGSVAMQKSNIMSAYLVPFYTLLLPAITMFFLVRMKITRRSDIQSMVQVKASGYEGWANYSSQLQQQWN</sequence>
<reference evidence="7 8" key="1">
    <citation type="submission" date="2015-09" db="EMBL/GenBank/DDBJ databases">
        <title>Draft genome of the parasitic nematode Teladorsagia circumcincta isolate WARC Sus (inbred).</title>
        <authorList>
            <person name="Mitreva M."/>
        </authorList>
    </citation>
    <scope>NUCLEOTIDE SEQUENCE [LARGE SCALE GENOMIC DNA]</scope>
    <source>
        <strain evidence="7 8">S</strain>
    </source>
</reference>
<evidence type="ECO:0000313" key="7">
    <source>
        <dbReference type="EMBL" id="PIO59522.1"/>
    </source>
</evidence>
<feature type="transmembrane region" description="Helical" evidence="6">
    <location>
        <begin position="62"/>
        <end position="82"/>
    </location>
</feature>
<dbReference type="InterPro" id="IPR000344">
    <property type="entry name" value="7TM_GPCR_serpentine_rcpt_Sra"/>
</dbReference>
<feature type="transmembrane region" description="Helical" evidence="6">
    <location>
        <begin position="20"/>
        <end position="42"/>
    </location>
</feature>
<dbReference type="OrthoDB" id="5836746at2759"/>
<evidence type="ECO:0000256" key="4">
    <source>
        <dbReference type="ARBA" id="ARBA00022989"/>
    </source>
</evidence>
<name>A0A2G9TPY3_TELCI</name>
<accession>A0A2G9TPY3</accession>
<dbReference type="AlphaFoldDB" id="A0A2G9TPY3"/>
<keyword evidence="8" id="KW-1185">Reference proteome</keyword>
<dbReference type="GO" id="GO:0016020">
    <property type="term" value="C:membrane"/>
    <property type="evidence" value="ECO:0007669"/>
    <property type="project" value="UniProtKB-SubCell"/>
</dbReference>
<evidence type="ECO:0000256" key="2">
    <source>
        <dbReference type="ARBA" id="ARBA00006860"/>
    </source>
</evidence>
<keyword evidence="5 6" id="KW-0472">Membrane</keyword>